<sequence>MRVLDLLAGWIQRLPVLPAQARPVLWLPILALVVIIGLRLLVRRALPWLGRLATAGLGWLAVTLGALLLLPDVLISFVYRRAGNRPPALIYGYGDAVVTIALSLRRWAALATPASLRLARVHFGVVLMVALGWLWLWNQGYCPENSTGGYCVRPVEMWVAAVEAS</sequence>
<dbReference type="Proteomes" id="UP000245410">
    <property type="component" value="Unassembled WGS sequence"/>
</dbReference>
<dbReference type="OrthoDB" id="5198678at2"/>
<organism evidence="2 3">
    <name type="scientific">Micromonospora acroterricola</name>
    <dbReference type="NCBI Taxonomy" id="2202421"/>
    <lineage>
        <taxon>Bacteria</taxon>
        <taxon>Bacillati</taxon>
        <taxon>Actinomycetota</taxon>
        <taxon>Actinomycetes</taxon>
        <taxon>Micromonosporales</taxon>
        <taxon>Micromonosporaceae</taxon>
        <taxon>Micromonospora</taxon>
    </lineage>
</organism>
<feature type="transmembrane region" description="Helical" evidence="1">
    <location>
        <begin position="90"/>
        <end position="107"/>
    </location>
</feature>
<keyword evidence="3" id="KW-1185">Reference proteome</keyword>
<keyword evidence="1" id="KW-0812">Transmembrane</keyword>
<accession>A0A317D0T5</accession>
<proteinExistence type="predicted"/>
<name>A0A317D0T5_9ACTN</name>
<dbReference type="EMBL" id="QGKR01000207">
    <property type="protein sequence ID" value="PWR08114.1"/>
    <property type="molecule type" value="Genomic_DNA"/>
</dbReference>
<evidence type="ECO:0000313" key="2">
    <source>
        <dbReference type="EMBL" id="PWR08114.1"/>
    </source>
</evidence>
<keyword evidence="1" id="KW-1133">Transmembrane helix</keyword>
<reference evidence="2 3" key="1">
    <citation type="submission" date="2018-05" db="EMBL/GenBank/DDBJ databases">
        <title>Micromonospora atacamensis sp. nov., a novel actinobacteria isolated from high altitude Atacama Desert soil.</title>
        <authorList>
            <person name="Carro L."/>
            <person name="Golinska P."/>
            <person name="Klenk H.-P."/>
            <person name="Goodfellow M."/>
        </authorList>
    </citation>
    <scope>NUCLEOTIDE SEQUENCE [LARGE SCALE GENOMIC DNA]</scope>
    <source>
        <strain evidence="2 3">5R2A7</strain>
    </source>
</reference>
<dbReference type="RefSeq" id="WP_109818374.1">
    <property type="nucleotide sequence ID" value="NZ_QGKR01000207.1"/>
</dbReference>
<gene>
    <name evidence="2" type="ORF">DKT68_16885</name>
</gene>
<evidence type="ECO:0000256" key="1">
    <source>
        <dbReference type="SAM" id="Phobius"/>
    </source>
</evidence>
<feature type="transmembrane region" description="Helical" evidence="1">
    <location>
        <begin position="119"/>
        <end position="137"/>
    </location>
</feature>
<feature type="transmembrane region" description="Helical" evidence="1">
    <location>
        <begin position="24"/>
        <end position="42"/>
    </location>
</feature>
<feature type="transmembrane region" description="Helical" evidence="1">
    <location>
        <begin position="49"/>
        <end position="70"/>
    </location>
</feature>
<protein>
    <submittedName>
        <fullName evidence="2">Uncharacterized protein</fullName>
    </submittedName>
</protein>
<keyword evidence="1" id="KW-0472">Membrane</keyword>
<comment type="caution">
    <text evidence="2">The sequence shown here is derived from an EMBL/GenBank/DDBJ whole genome shotgun (WGS) entry which is preliminary data.</text>
</comment>
<evidence type="ECO:0000313" key="3">
    <source>
        <dbReference type="Proteomes" id="UP000245410"/>
    </source>
</evidence>
<dbReference type="AlphaFoldDB" id="A0A317D0T5"/>